<name>A0A0F9CWV5_9ZZZZ</name>
<reference evidence="1" key="1">
    <citation type="journal article" date="2015" name="Nature">
        <title>Complex archaea that bridge the gap between prokaryotes and eukaryotes.</title>
        <authorList>
            <person name="Spang A."/>
            <person name="Saw J.H."/>
            <person name="Jorgensen S.L."/>
            <person name="Zaremba-Niedzwiedzka K."/>
            <person name="Martijn J."/>
            <person name="Lind A.E."/>
            <person name="van Eijk R."/>
            <person name="Schleper C."/>
            <person name="Guy L."/>
            <person name="Ettema T.J."/>
        </authorList>
    </citation>
    <scope>NUCLEOTIDE SEQUENCE</scope>
</reference>
<sequence>MDDLSDEKPVKDVTQPYFRKCFNTEAGQRVLVNILQEAGYFDTNRNTIEDLAILNFVKLNILRKIGLLKPNNVDSYVRKLFEIPVIQEQKNG</sequence>
<accession>A0A0F9CWV5</accession>
<dbReference type="EMBL" id="LAZR01034203">
    <property type="protein sequence ID" value="KKL45971.1"/>
    <property type="molecule type" value="Genomic_DNA"/>
</dbReference>
<dbReference type="AlphaFoldDB" id="A0A0F9CWV5"/>
<organism evidence="1">
    <name type="scientific">marine sediment metagenome</name>
    <dbReference type="NCBI Taxonomy" id="412755"/>
    <lineage>
        <taxon>unclassified sequences</taxon>
        <taxon>metagenomes</taxon>
        <taxon>ecological metagenomes</taxon>
    </lineage>
</organism>
<gene>
    <name evidence="1" type="ORF">LCGC14_2350330</name>
</gene>
<comment type="caution">
    <text evidence="1">The sequence shown here is derived from an EMBL/GenBank/DDBJ whole genome shotgun (WGS) entry which is preliminary data.</text>
</comment>
<evidence type="ECO:0000313" key="1">
    <source>
        <dbReference type="EMBL" id="KKL45971.1"/>
    </source>
</evidence>
<proteinExistence type="predicted"/>
<protein>
    <submittedName>
        <fullName evidence="1">Uncharacterized protein</fullName>
    </submittedName>
</protein>